<dbReference type="RefSeq" id="WP_171198807.1">
    <property type="nucleotide sequence ID" value="NZ_JABEND010000002.1"/>
</dbReference>
<feature type="transmembrane region" description="Helical" evidence="5">
    <location>
        <begin position="6"/>
        <end position="24"/>
    </location>
</feature>
<evidence type="ECO:0000313" key="6">
    <source>
        <dbReference type="EMBL" id="NNG35197.1"/>
    </source>
</evidence>
<evidence type="ECO:0000256" key="3">
    <source>
        <dbReference type="ARBA" id="ARBA00022989"/>
    </source>
</evidence>
<proteinExistence type="predicted"/>
<accession>A0A849A557</accession>
<evidence type="ECO:0000256" key="4">
    <source>
        <dbReference type="ARBA" id="ARBA00023136"/>
    </source>
</evidence>
<evidence type="ECO:0000256" key="1">
    <source>
        <dbReference type="ARBA" id="ARBA00004141"/>
    </source>
</evidence>
<gene>
    <name evidence="6" type="ORF">HKD39_05615</name>
</gene>
<keyword evidence="3 5" id="KW-1133">Transmembrane helix</keyword>
<evidence type="ECO:0000313" key="7">
    <source>
        <dbReference type="Proteomes" id="UP000562984"/>
    </source>
</evidence>
<protein>
    <submittedName>
        <fullName evidence="6">DoxX family protein</fullName>
    </submittedName>
</protein>
<evidence type="ECO:0000256" key="2">
    <source>
        <dbReference type="ARBA" id="ARBA00022692"/>
    </source>
</evidence>
<dbReference type="EMBL" id="JABEND010000002">
    <property type="protein sequence ID" value="NNG35197.1"/>
    <property type="molecule type" value="Genomic_DNA"/>
</dbReference>
<name>A0A849A557_9ACTN</name>
<organism evidence="6 7">
    <name type="scientific">Nakamurella aerolata</name>
    <dbReference type="NCBI Taxonomy" id="1656892"/>
    <lineage>
        <taxon>Bacteria</taxon>
        <taxon>Bacillati</taxon>
        <taxon>Actinomycetota</taxon>
        <taxon>Actinomycetes</taxon>
        <taxon>Nakamurellales</taxon>
        <taxon>Nakamurellaceae</taxon>
        <taxon>Nakamurella</taxon>
    </lineage>
</organism>
<feature type="transmembrane region" description="Helical" evidence="5">
    <location>
        <begin position="99"/>
        <end position="116"/>
    </location>
</feature>
<reference evidence="6 7" key="1">
    <citation type="submission" date="2020-05" db="EMBL/GenBank/DDBJ databases">
        <title>Nakamurella sp. DB0629 isolated from air conditioner.</title>
        <authorList>
            <person name="Kim D.H."/>
            <person name="Kim D.-U."/>
        </authorList>
    </citation>
    <scope>NUCLEOTIDE SEQUENCE [LARGE SCALE GENOMIC DNA]</scope>
    <source>
        <strain evidence="6 7">DB0629</strain>
    </source>
</reference>
<evidence type="ECO:0000256" key="5">
    <source>
        <dbReference type="SAM" id="Phobius"/>
    </source>
</evidence>
<keyword evidence="4 5" id="KW-0472">Membrane</keyword>
<dbReference type="Proteomes" id="UP000562984">
    <property type="component" value="Unassembled WGS sequence"/>
</dbReference>
<dbReference type="InterPro" id="IPR032808">
    <property type="entry name" value="DoxX"/>
</dbReference>
<dbReference type="AlphaFoldDB" id="A0A849A557"/>
<feature type="transmembrane region" description="Helical" evidence="5">
    <location>
        <begin position="45"/>
        <end position="63"/>
    </location>
</feature>
<feature type="transmembrane region" description="Helical" evidence="5">
    <location>
        <begin position="69"/>
        <end position="87"/>
    </location>
</feature>
<keyword evidence="7" id="KW-1185">Reference proteome</keyword>
<comment type="caution">
    <text evidence="6">The sequence shown here is derived from an EMBL/GenBank/DDBJ whole genome shotgun (WGS) entry which is preliminary data.</text>
</comment>
<dbReference type="Pfam" id="PF13564">
    <property type="entry name" value="DoxX_2"/>
    <property type="match status" value="1"/>
</dbReference>
<sequence length="117" mass="12226">MTIATIILSALLGLAFIGAGLGKLRRAEPVTGVLVRLGVSPGLQRMVGVLEVLGGIAAIVGFWLQPLGIIATSGLVLMMIGALVFHVRARDSFKEMSGAVYLLVLSVVVLIFQIVTV</sequence>
<comment type="subcellular location">
    <subcellularLocation>
        <location evidence="1">Membrane</location>
        <topology evidence="1">Multi-pass membrane protein</topology>
    </subcellularLocation>
</comment>
<dbReference type="GO" id="GO:0016020">
    <property type="term" value="C:membrane"/>
    <property type="evidence" value="ECO:0007669"/>
    <property type="project" value="UniProtKB-SubCell"/>
</dbReference>
<keyword evidence="2 5" id="KW-0812">Transmembrane</keyword>